<dbReference type="AlphaFoldDB" id="A0AAE3HHY4"/>
<evidence type="ECO:0000313" key="5">
    <source>
        <dbReference type="Proteomes" id="UP001204445"/>
    </source>
</evidence>
<dbReference type="Proteomes" id="UP001204445">
    <property type="component" value="Unassembled WGS sequence"/>
</dbReference>
<keyword evidence="2" id="KW-0540">Nuclease</keyword>
<sequence length="291" mass="33323">MRDVAFKSIRILIGVVLLGLFAGGLQADPPSGYYEDARGKSGAALREALHAIIRDHEVLPYTRSGNDDWLDGEDRDVWEALLYTDSACPDYRPECGLVQLLYLDDFRHLDMAYRGGRGPDKWSREHIWPKSRGFPRQSQDGYTDLHHLRPADRSLNGAHRNYGYDDGGERVMDRLSDGSEVATTARLDRDRASFEPPDRAKGQVARMLFYMAVRYEGDGDMPDLELVNRTELTDEPRIGRLCTLLDWHNQYGPTDFERRRNDRVHAIQGNRNPFIDEPGWANLIWGQRCEA</sequence>
<evidence type="ECO:0000256" key="2">
    <source>
        <dbReference type="ARBA" id="ARBA00022722"/>
    </source>
</evidence>
<keyword evidence="5" id="KW-1185">Reference proteome</keyword>
<dbReference type="RefSeq" id="WP_259053608.1">
    <property type="nucleotide sequence ID" value="NZ_JANUCT010000001.1"/>
</dbReference>
<dbReference type="GO" id="GO:0004519">
    <property type="term" value="F:endonuclease activity"/>
    <property type="evidence" value="ECO:0007669"/>
    <property type="project" value="UniProtKB-KW"/>
</dbReference>
<keyword evidence="4" id="KW-0255">Endonuclease</keyword>
<comment type="similarity">
    <text evidence="1">Belongs to the EndA/NucM nuclease family.</text>
</comment>
<dbReference type="SUPFAM" id="SSF54060">
    <property type="entry name" value="His-Me finger endonucleases"/>
    <property type="match status" value="1"/>
</dbReference>
<evidence type="ECO:0000313" key="4">
    <source>
        <dbReference type="EMBL" id="MCS3902195.1"/>
    </source>
</evidence>
<evidence type="ECO:0000256" key="1">
    <source>
        <dbReference type="ARBA" id="ARBA00006429"/>
    </source>
</evidence>
<dbReference type="EMBL" id="JANUCT010000001">
    <property type="protein sequence ID" value="MCS3902195.1"/>
    <property type="molecule type" value="Genomic_DNA"/>
</dbReference>
<evidence type="ECO:0000256" key="3">
    <source>
        <dbReference type="ARBA" id="ARBA00022801"/>
    </source>
</evidence>
<proteinExistence type="inferred from homology"/>
<protein>
    <submittedName>
        <fullName evidence="4">Endonuclease I</fullName>
    </submittedName>
</protein>
<organism evidence="4 5">
    <name type="scientific">Methylohalomonas lacus</name>
    <dbReference type="NCBI Taxonomy" id="398773"/>
    <lineage>
        <taxon>Bacteria</taxon>
        <taxon>Pseudomonadati</taxon>
        <taxon>Pseudomonadota</taxon>
        <taxon>Gammaproteobacteria</taxon>
        <taxon>Methylohalomonadales</taxon>
        <taxon>Methylohalomonadaceae</taxon>
        <taxon>Methylohalomonas</taxon>
    </lineage>
</organism>
<dbReference type="PANTHER" id="PTHR33607:SF2">
    <property type="entry name" value="ENDONUCLEASE-1"/>
    <property type="match status" value="1"/>
</dbReference>
<name>A0AAE3HHY4_9GAMM</name>
<gene>
    <name evidence="4" type="ORF">J2T55_000187</name>
</gene>
<dbReference type="InterPro" id="IPR044925">
    <property type="entry name" value="His-Me_finger_sf"/>
</dbReference>
<accession>A0AAE3HHY4</accession>
<comment type="caution">
    <text evidence="4">The sequence shown here is derived from an EMBL/GenBank/DDBJ whole genome shotgun (WGS) entry which is preliminary data.</text>
</comment>
<dbReference type="PANTHER" id="PTHR33607">
    <property type="entry name" value="ENDONUCLEASE-1"/>
    <property type="match status" value="1"/>
</dbReference>
<keyword evidence="3" id="KW-0378">Hydrolase</keyword>
<reference evidence="4" key="1">
    <citation type="submission" date="2022-08" db="EMBL/GenBank/DDBJ databases">
        <title>Genomic Encyclopedia of Type Strains, Phase III (KMG-III): the genomes of soil and plant-associated and newly described type strains.</title>
        <authorList>
            <person name="Whitman W."/>
        </authorList>
    </citation>
    <scope>NUCLEOTIDE SEQUENCE</scope>
    <source>
        <strain evidence="4">HMT 1</strain>
    </source>
</reference>
<dbReference type="Pfam" id="PF04231">
    <property type="entry name" value="Endonuclease_1"/>
    <property type="match status" value="1"/>
</dbReference>
<dbReference type="GO" id="GO:0016787">
    <property type="term" value="F:hydrolase activity"/>
    <property type="evidence" value="ECO:0007669"/>
    <property type="project" value="UniProtKB-KW"/>
</dbReference>
<dbReference type="InterPro" id="IPR007346">
    <property type="entry name" value="Endonuclease-I"/>
</dbReference>